<dbReference type="SMART" id="SM00047">
    <property type="entry name" value="LYZ2"/>
    <property type="match status" value="1"/>
</dbReference>
<dbReference type="PROSITE" id="PS51170">
    <property type="entry name" value="CW"/>
    <property type="match status" value="7"/>
</dbReference>
<keyword evidence="3" id="KW-0378">Hydrolase</keyword>
<evidence type="ECO:0000256" key="5">
    <source>
        <dbReference type="SAM" id="SignalP"/>
    </source>
</evidence>
<feature type="signal peptide" evidence="5">
    <location>
        <begin position="1"/>
        <end position="22"/>
    </location>
</feature>
<dbReference type="Pfam" id="PF01832">
    <property type="entry name" value="Glucosaminidase"/>
    <property type="match status" value="1"/>
</dbReference>
<dbReference type="InterPro" id="IPR051056">
    <property type="entry name" value="Glycosyl_Hydrolase_73"/>
</dbReference>
<comment type="similarity">
    <text evidence="1">Belongs to the glycosyl hydrolase 73 family.</text>
</comment>
<gene>
    <name evidence="7" type="ORF">ACFO5I_02615</name>
</gene>
<feature type="repeat" description="Cell wall-binding" evidence="4">
    <location>
        <begin position="47"/>
        <end position="66"/>
    </location>
</feature>
<evidence type="ECO:0000256" key="1">
    <source>
        <dbReference type="ARBA" id="ARBA00010266"/>
    </source>
</evidence>
<feature type="repeat" description="Cell wall-binding" evidence="4">
    <location>
        <begin position="87"/>
        <end position="106"/>
    </location>
</feature>
<dbReference type="Proteomes" id="UP001595969">
    <property type="component" value="Unassembled WGS sequence"/>
</dbReference>
<dbReference type="Gene3D" id="4.10.80.30">
    <property type="entry name" value="DNA polymerase, domain 6"/>
    <property type="match status" value="1"/>
</dbReference>
<dbReference type="EMBL" id="JBHSGS010000013">
    <property type="protein sequence ID" value="MFC4718639.1"/>
    <property type="molecule type" value="Genomic_DNA"/>
</dbReference>
<dbReference type="Gene3D" id="2.10.270.10">
    <property type="entry name" value="Cholin Binding"/>
    <property type="match status" value="2"/>
</dbReference>
<accession>A0ABV9MUB1</accession>
<dbReference type="Pfam" id="PF19127">
    <property type="entry name" value="Choline_bind_3"/>
    <property type="match status" value="3"/>
</dbReference>
<evidence type="ECO:0000259" key="6">
    <source>
        <dbReference type="SMART" id="SM00047"/>
    </source>
</evidence>
<dbReference type="Gene3D" id="1.10.530.10">
    <property type="match status" value="1"/>
</dbReference>
<feature type="repeat" description="Cell wall-binding" evidence="4">
    <location>
        <begin position="167"/>
        <end position="186"/>
    </location>
</feature>
<dbReference type="Pfam" id="PF01473">
    <property type="entry name" value="Choline_bind_1"/>
    <property type="match status" value="2"/>
</dbReference>
<evidence type="ECO:0000256" key="2">
    <source>
        <dbReference type="ARBA" id="ARBA00022737"/>
    </source>
</evidence>
<feature type="domain" description="Mannosyl-glycoprotein endo-beta-N-acetylglucosamidase-like" evidence="6">
    <location>
        <begin position="205"/>
        <end position="369"/>
    </location>
</feature>
<feature type="repeat" description="Cell wall-binding" evidence="4">
    <location>
        <begin position="147"/>
        <end position="166"/>
    </location>
</feature>
<proteinExistence type="inferred from homology"/>
<dbReference type="PANTHER" id="PTHR33308:SF9">
    <property type="entry name" value="PEPTIDOGLYCAN HYDROLASE FLGJ"/>
    <property type="match status" value="1"/>
</dbReference>
<dbReference type="PANTHER" id="PTHR33308">
    <property type="entry name" value="PEPTIDOGLYCAN HYDROLASE FLGJ"/>
    <property type="match status" value="1"/>
</dbReference>
<dbReference type="InterPro" id="IPR018337">
    <property type="entry name" value="Cell_wall/Cho-bd_repeat"/>
</dbReference>
<organism evidence="7 8">
    <name type="scientific">Enterococcus lemanii</name>
    <dbReference type="NCBI Taxonomy" id="1159752"/>
    <lineage>
        <taxon>Bacteria</taxon>
        <taxon>Bacillati</taxon>
        <taxon>Bacillota</taxon>
        <taxon>Bacilli</taxon>
        <taxon>Lactobacillales</taxon>
        <taxon>Enterococcaceae</taxon>
        <taxon>Enterococcus</taxon>
    </lineage>
</organism>
<evidence type="ECO:0000313" key="8">
    <source>
        <dbReference type="Proteomes" id="UP001595969"/>
    </source>
</evidence>
<dbReference type="SUPFAM" id="SSF69360">
    <property type="entry name" value="Cell wall binding repeat"/>
    <property type="match status" value="1"/>
</dbReference>
<feature type="repeat" description="Cell wall-binding" evidence="4">
    <location>
        <begin position="67"/>
        <end position="86"/>
    </location>
</feature>
<feature type="repeat" description="Cell wall-binding" evidence="4">
    <location>
        <begin position="107"/>
        <end position="126"/>
    </location>
</feature>
<protein>
    <submittedName>
        <fullName evidence="7">Glucosaminidase domain-containing protein</fullName>
    </submittedName>
</protein>
<evidence type="ECO:0000256" key="3">
    <source>
        <dbReference type="ARBA" id="ARBA00022801"/>
    </source>
</evidence>
<comment type="caution">
    <text evidence="7">The sequence shown here is derived from an EMBL/GenBank/DDBJ whole genome shotgun (WGS) entry which is preliminary data.</text>
</comment>
<feature type="repeat" description="Cell wall-binding" evidence="4">
    <location>
        <begin position="127"/>
        <end position="146"/>
    </location>
</feature>
<name>A0ABV9MUB1_9ENTE</name>
<dbReference type="Gene3D" id="2.10.270.20">
    <property type="match status" value="1"/>
</dbReference>
<feature type="chain" id="PRO_5046202747" evidence="5">
    <location>
        <begin position="23"/>
        <end position="369"/>
    </location>
</feature>
<dbReference type="RefSeq" id="WP_379962460.1">
    <property type="nucleotide sequence ID" value="NZ_JBHSGS010000013.1"/>
</dbReference>
<reference evidence="8" key="1">
    <citation type="journal article" date="2019" name="Int. J. Syst. Evol. Microbiol.">
        <title>The Global Catalogue of Microorganisms (GCM) 10K type strain sequencing project: providing services to taxonomists for standard genome sequencing and annotation.</title>
        <authorList>
            <consortium name="The Broad Institute Genomics Platform"/>
            <consortium name="The Broad Institute Genome Sequencing Center for Infectious Disease"/>
            <person name="Wu L."/>
            <person name="Ma J."/>
        </authorList>
    </citation>
    <scope>NUCLEOTIDE SEQUENCE [LARGE SCALE GENOMIC DNA]</scope>
    <source>
        <strain evidence="8">CGMCC 1.19032</strain>
    </source>
</reference>
<keyword evidence="8" id="KW-1185">Reference proteome</keyword>
<evidence type="ECO:0000313" key="7">
    <source>
        <dbReference type="EMBL" id="MFC4718639.1"/>
    </source>
</evidence>
<keyword evidence="5" id="KW-0732">Signal</keyword>
<keyword evidence="2" id="KW-0677">Repeat</keyword>
<dbReference type="InterPro" id="IPR002901">
    <property type="entry name" value="MGlyc_endo_b_GlcNAc-like_dom"/>
</dbReference>
<sequence>MKKIILGMISFFLITTQGSLMAEAATKRWELNESQQWNYYIDNKKKVVGWQYINQKWYYFDNNGEMLVGWQYINHKWYYLNVSGEMLVGWQYINHKWYYLNVSGEMLVGWQYINHKWYYLSISGEMLAGWQYINHKWYYLNVSGEMLVGWQYINHKWYYLNVSGEMLVSWQYINHKWYYLDSSGAMQSGWLFYDNFWYYLQPSGELFENESTQFLGSILSDAIEVANKAKLFPSVMVAQATLESGYGTSLLVKEANNYFGMKFKLGEDEGKYDIFYKETQEYDKETDEWSTVLEPFRKYTNKKDSFNDYAFKLRNGVSWDVNYYQGTWRENGSSYLDVTASLQGKYATDPNYADKLNSFVESWQLYKID</sequence>
<evidence type="ECO:0000256" key="4">
    <source>
        <dbReference type="PROSITE-ProRule" id="PRU00591"/>
    </source>
</evidence>